<organism evidence="2">
    <name type="scientific">uncultured Nocardioidaceae bacterium</name>
    <dbReference type="NCBI Taxonomy" id="253824"/>
    <lineage>
        <taxon>Bacteria</taxon>
        <taxon>Bacillati</taxon>
        <taxon>Actinomycetota</taxon>
        <taxon>Actinomycetes</taxon>
        <taxon>Propionibacteriales</taxon>
        <taxon>Nocardioidaceae</taxon>
        <taxon>environmental samples</taxon>
    </lineage>
</organism>
<dbReference type="AlphaFoldDB" id="A0A6J4L4H6"/>
<evidence type="ECO:0000313" key="2">
    <source>
        <dbReference type="EMBL" id="CAA9322679.1"/>
    </source>
</evidence>
<gene>
    <name evidence="2" type="ORF">AVDCRST_MAG46-921</name>
</gene>
<reference evidence="2" key="1">
    <citation type="submission" date="2020-02" db="EMBL/GenBank/DDBJ databases">
        <authorList>
            <person name="Meier V. D."/>
        </authorList>
    </citation>
    <scope>NUCLEOTIDE SEQUENCE</scope>
    <source>
        <strain evidence="2">AVDCRST_MAG46</strain>
    </source>
</reference>
<sequence>MNEPHPYVALERGGTEIVLEVADVRAERDWVAGQWPLEEDLVARPRGLVDFRVLDPAGYYLRLTDFQSGEASPDDGQVASPAFYPSLS</sequence>
<dbReference type="Gene3D" id="3.10.180.10">
    <property type="entry name" value="2,3-Dihydroxybiphenyl 1,2-Dioxygenase, domain 1"/>
    <property type="match status" value="1"/>
</dbReference>
<accession>A0A6J4L4H6</accession>
<dbReference type="InterPro" id="IPR029068">
    <property type="entry name" value="Glyas_Bleomycin-R_OHBP_Dase"/>
</dbReference>
<name>A0A6J4L4H6_9ACTN</name>
<evidence type="ECO:0000256" key="1">
    <source>
        <dbReference type="SAM" id="MobiDB-lite"/>
    </source>
</evidence>
<feature type="region of interest" description="Disordered" evidence="1">
    <location>
        <begin position="67"/>
        <end position="88"/>
    </location>
</feature>
<proteinExistence type="predicted"/>
<protein>
    <recommendedName>
        <fullName evidence="3">VOC domain-containing protein</fullName>
    </recommendedName>
</protein>
<dbReference type="EMBL" id="CADCUD010000062">
    <property type="protein sequence ID" value="CAA9322679.1"/>
    <property type="molecule type" value="Genomic_DNA"/>
</dbReference>
<evidence type="ECO:0008006" key="3">
    <source>
        <dbReference type="Google" id="ProtNLM"/>
    </source>
</evidence>